<dbReference type="PIRSF" id="PIRSF002825">
    <property type="entry name" value="CfbpA"/>
    <property type="match status" value="1"/>
</dbReference>
<dbReference type="GO" id="GO:0030288">
    <property type="term" value="C:outer membrane-bounded periplasmic space"/>
    <property type="evidence" value="ECO:0007669"/>
    <property type="project" value="TreeGrafter"/>
</dbReference>
<feature type="signal peptide" evidence="2">
    <location>
        <begin position="1"/>
        <end position="21"/>
    </location>
</feature>
<dbReference type="Gene3D" id="3.40.190.10">
    <property type="entry name" value="Periplasmic binding protein-like II"/>
    <property type="match status" value="2"/>
</dbReference>
<evidence type="ECO:0000256" key="1">
    <source>
        <dbReference type="ARBA" id="ARBA00022729"/>
    </source>
</evidence>
<evidence type="ECO:0000256" key="2">
    <source>
        <dbReference type="SAM" id="SignalP"/>
    </source>
</evidence>
<evidence type="ECO:0000313" key="3">
    <source>
        <dbReference type="EMBL" id="SHD77335.1"/>
    </source>
</evidence>
<dbReference type="Pfam" id="PF13343">
    <property type="entry name" value="SBP_bac_6"/>
    <property type="match status" value="1"/>
</dbReference>
<dbReference type="EMBL" id="LT669839">
    <property type="protein sequence ID" value="SHD77335.1"/>
    <property type="molecule type" value="Genomic_DNA"/>
</dbReference>
<dbReference type="HOGENOM" id="CLU_026974_0_1_9"/>
<accession>M1Z7B7</accession>
<evidence type="ECO:0000313" key="4">
    <source>
        <dbReference type="Proteomes" id="UP000245423"/>
    </source>
</evidence>
<gene>
    <name evidence="3" type="ORF">CUESP1_1978</name>
</gene>
<dbReference type="InterPro" id="IPR026045">
    <property type="entry name" value="Ferric-bd"/>
</dbReference>
<dbReference type="Proteomes" id="UP000245423">
    <property type="component" value="Chromosome 1"/>
</dbReference>
<dbReference type="CDD" id="cd13544">
    <property type="entry name" value="PBP2_Fbp_like_1"/>
    <property type="match status" value="1"/>
</dbReference>
<keyword evidence="4" id="KW-1185">Reference proteome</keyword>
<reference evidence="3 4" key="1">
    <citation type="submission" date="2016-11" db="EMBL/GenBank/DDBJ databases">
        <authorList>
            <person name="Manzoor S."/>
        </authorList>
    </citation>
    <scope>NUCLEOTIDE SEQUENCE [LARGE SCALE GENOMIC DNA]</scope>
    <source>
        <strain evidence="3">Clostridium ultunense strain Esp</strain>
    </source>
</reference>
<dbReference type="GO" id="GO:0015888">
    <property type="term" value="P:thiamine transport"/>
    <property type="evidence" value="ECO:0007669"/>
    <property type="project" value="TreeGrafter"/>
</dbReference>
<dbReference type="PANTHER" id="PTHR30006:SF2">
    <property type="entry name" value="ABC TRANSPORTER SUBSTRATE-BINDING PROTEIN"/>
    <property type="match status" value="1"/>
</dbReference>
<dbReference type="AlphaFoldDB" id="M1Z7B7"/>
<dbReference type="GO" id="GO:0030975">
    <property type="term" value="F:thiamine binding"/>
    <property type="evidence" value="ECO:0007669"/>
    <property type="project" value="TreeGrafter"/>
</dbReference>
<dbReference type="PANTHER" id="PTHR30006">
    <property type="entry name" value="THIAMINE-BINDING PERIPLASMIC PROTEIN-RELATED"/>
    <property type="match status" value="1"/>
</dbReference>
<sequence>MKNTSKILILLLIFSMILSLAACQKKEASDDEGEIQEEIANEGENADLEGTTLNIVATSESYKEFFDKFTDETGIKVEFISMSSGELLSRVKAEEGKPMADIWFGGGLDAFMEAKEEGLLESYISKESEDIPAEFKDPEGYWIGKGLTIVGLLVNKDILEENNLPMPTSWKDLTNPVYKDEIIMSNPAISGTNYAAVNGLLQMMGEEEGWKFFEELDKNIPYYAKRGKDPQLKTMEGEFAIGIIPADKSAFDLQEEQNVEVVFPEDGIPWVPEGVAIFKNSQNLEGAKAFIDFMLSKENQQILAQIDGKDGAQMVKPGVEGYDLGVPEKRFIKQDLSSFGKDREPILERWSELVGDK</sequence>
<dbReference type="RefSeq" id="WP_005583707.1">
    <property type="nucleotide sequence ID" value="NZ_LT669839.1"/>
</dbReference>
<name>M1Z7B7_9FIRM</name>
<dbReference type="OrthoDB" id="179400at2"/>
<dbReference type="GO" id="GO:0030976">
    <property type="term" value="F:thiamine pyrophosphate binding"/>
    <property type="evidence" value="ECO:0007669"/>
    <property type="project" value="TreeGrafter"/>
</dbReference>
<dbReference type="PROSITE" id="PS51257">
    <property type="entry name" value="PROKAR_LIPOPROTEIN"/>
    <property type="match status" value="1"/>
</dbReference>
<dbReference type="SUPFAM" id="SSF53850">
    <property type="entry name" value="Periplasmic binding protein-like II"/>
    <property type="match status" value="1"/>
</dbReference>
<feature type="chain" id="PRO_5039733504" evidence="2">
    <location>
        <begin position="22"/>
        <end position="357"/>
    </location>
</feature>
<protein>
    <submittedName>
        <fullName evidence="3">ABC transporter, substrate-binding protein</fullName>
    </submittedName>
</protein>
<keyword evidence="1 2" id="KW-0732">Signal</keyword>
<organism evidence="3 4">
    <name type="scientific">[Clostridium] ultunense Esp</name>
    <dbReference type="NCBI Taxonomy" id="1288971"/>
    <lineage>
        <taxon>Bacteria</taxon>
        <taxon>Bacillati</taxon>
        <taxon>Bacillota</taxon>
        <taxon>Tissierellia</taxon>
        <taxon>Tissierellales</taxon>
        <taxon>Tepidimicrobiaceae</taxon>
        <taxon>Schnuerera</taxon>
    </lineage>
</organism>
<proteinExistence type="predicted"/>